<organism evidence="2 3">
    <name type="scientific">Spirulina subsalsa FACHB-351</name>
    <dbReference type="NCBI Taxonomy" id="234711"/>
    <lineage>
        <taxon>Bacteria</taxon>
        <taxon>Bacillati</taxon>
        <taxon>Cyanobacteriota</taxon>
        <taxon>Cyanophyceae</taxon>
        <taxon>Spirulinales</taxon>
        <taxon>Spirulinaceae</taxon>
        <taxon>Spirulina</taxon>
    </lineage>
</organism>
<comment type="caution">
    <text evidence="2">The sequence shown here is derived from an EMBL/GenBank/DDBJ whole genome shotgun (WGS) entry which is preliminary data.</text>
</comment>
<sequence length="322" mass="35653">MSNLCFLAFSLLPISLPPPPVSLAGWGVLGQHFQGEKPSLGENAALAASTPTPEPMTPEMTPEAPLNPVFAAPTPTSGPQLYHQRLRALQGGELHSRLHPSSFYPAWEKVVQHPTHLQWQNLLAEEAKAIARGQGQNRLNIMLGDSLTLWFPTTALSRNAFWLNQGISGENTGQILQRLGALDETRPSTIYIMAGVNDLRQGASDQTILRHTRQILQSLKTRHPQAEIIIQSILPTRLAAIPPERIERLNQAIAQIAQSEGASYLNLAPLFQDETGQLQRELTTDGLHLSPQGYQVWKDVLTQRFRQDSEESPEILEVMVQN</sequence>
<dbReference type="InterPro" id="IPR013830">
    <property type="entry name" value="SGNH_hydro"/>
</dbReference>
<accession>A0ABT3LAG3</accession>
<dbReference type="InterPro" id="IPR036514">
    <property type="entry name" value="SGNH_hydro_sf"/>
</dbReference>
<dbReference type="Proteomes" id="UP001526426">
    <property type="component" value="Unassembled WGS sequence"/>
</dbReference>
<evidence type="ECO:0000313" key="2">
    <source>
        <dbReference type="EMBL" id="MCW6038462.1"/>
    </source>
</evidence>
<protein>
    <submittedName>
        <fullName evidence="2">Lysophospholipase</fullName>
    </submittedName>
</protein>
<dbReference type="SUPFAM" id="SSF52266">
    <property type="entry name" value="SGNH hydrolase"/>
    <property type="match status" value="1"/>
</dbReference>
<gene>
    <name evidence="2" type="ORF">K4A83_19610</name>
</gene>
<dbReference type="Gene3D" id="3.40.50.1110">
    <property type="entry name" value="SGNH hydrolase"/>
    <property type="match status" value="1"/>
</dbReference>
<dbReference type="Pfam" id="PF13472">
    <property type="entry name" value="Lipase_GDSL_2"/>
    <property type="match status" value="1"/>
</dbReference>
<reference evidence="2 3" key="1">
    <citation type="submission" date="2021-08" db="EMBL/GenBank/DDBJ databases">
        <title>Draft genome sequence of Spirulina subsalsa with high tolerance to salinity and hype-accumulation of phycocyanin.</title>
        <authorList>
            <person name="Pei H."/>
            <person name="Jiang L."/>
        </authorList>
    </citation>
    <scope>NUCLEOTIDE SEQUENCE [LARGE SCALE GENOMIC DNA]</scope>
    <source>
        <strain evidence="2 3">FACHB-351</strain>
    </source>
</reference>
<evidence type="ECO:0000259" key="1">
    <source>
        <dbReference type="Pfam" id="PF13472"/>
    </source>
</evidence>
<evidence type="ECO:0000313" key="3">
    <source>
        <dbReference type="Proteomes" id="UP001526426"/>
    </source>
</evidence>
<dbReference type="PANTHER" id="PTHR30383">
    <property type="entry name" value="THIOESTERASE 1/PROTEASE 1/LYSOPHOSPHOLIPASE L1"/>
    <property type="match status" value="1"/>
</dbReference>
<feature type="domain" description="SGNH hydrolase-type esterase" evidence="1">
    <location>
        <begin position="159"/>
        <end position="296"/>
    </location>
</feature>
<proteinExistence type="predicted"/>
<dbReference type="EMBL" id="JAIHOM010000139">
    <property type="protein sequence ID" value="MCW6038462.1"/>
    <property type="molecule type" value="Genomic_DNA"/>
</dbReference>
<dbReference type="RefSeq" id="WP_265266372.1">
    <property type="nucleotide sequence ID" value="NZ_JAIHOM010000139.1"/>
</dbReference>
<keyword evidence="3" id="KW-1185">Reference proteome</keyword>
<dbReference type="InterPro" id="IPR051532">
    <property type="entry name" value="Ester_Hydrolysis_Enzymes"/>
</dbReference>
<name>A0ABT3LAG3_9CYAN</name>
<dbReference type="PANTHER" id="PTHR30383:SF5">
    <property type="entry name" value="SGNH HYDROLASE-TYPE ESTERASE DOMAIN-CONTAINING PROTEIN"/>
    <property type="match status" value="1"/>
</dbReference>